<keyword evidence="1" id="KW-0812">Transmembrane</keyword>
<evidence type="ECO:0000313" key="3">
    <source>
        <dbReference type="Proteomes" id="UP000031473"/>
    </source>
</evidence>
<dbReference type="EMBL" id="JSYL01000008">
    <property type="protein sequence ID" value="KIA88345.1"/>
    <property type="molecule type" value="Genomic_DNA"/>
</dbReference>
<dbReference type="RefSeq" id="WP_039353294.1">
    <property type="nucleotide sequence ID" value="NZ_FOLA01000010.1"/>
</dbReference>
<keyword evidence="3" id="KW-1185">Reference proteome</keyword>
<dbReference type="SUPFAM" id="SSF74653">
    <property type="entry name" value="TolA/TonB C-terminal domain"/>
    <property type="match status" value="1"/>
</dbReference>
<protein>
    <recommendedName>
        <fullName evidence="4">TonB C-terminal domain-containing protein</fullName>
    </recommendedName>
</protein>
<comment type="caution">
    <text evidence="2">The sequence shown here is derived from an EMBL/GenBank/DDBJ whole genome shotgun (WGS) entry which is preliminary data.</text>
</comment>
<dbReference type="Gene3D" id="3.30.1150.10">
    <property type="match status" value="1"/>
</dbReference>
<evidence type="ECO:0000313" key="2">
    <source>
        <dbReference type="EMBL" id="KIA88345.1"/>
    </source>
</evidence>
<evidence type="ECO:0008006" key="4">
    <source>
        <dbReference type="Google" id="ProtNLM"/>
    </source>
</evidence>
<reference evidence="2 3" key="1">
    <citation type="submission" date="2014-10" db="EMBL/GenBank/DDBJ databases">
        <title>Kaistella jeonii genome.</title>
        <authorList>
            <person name="Clayton J.T."/>
            <person name="Newman J.D."/>
        </authorList>
    </citation>
    <scope>NUCLEOTIDE SEQUENCE [LARGE SCALE GENOMIC DNA]</scope>
    <source>
        <strain evidence="2 3">DSM 17048</strain>
    </source>
</reference>
<proteinExistence type="predicted"/>
<sequence>MKNFLSSEKEYRFNEILFENRNKNYGAYVMRSDEAHNLTKALFIGVAFFATLAITPLIINSFQTPAVVDSDSGGLTFTPVQLPPDEIPVVVTPIVPPRVIESTVKLEIPTPVRNPRIETPATPLSATNNARIGTDNVIGTPPVTISAPVIVEHTTIPVPVVPKPINNNPVDKVDTEAIFNGGINAFRSKVTQNFNAGNFDGTGDLLKTTVTFIVEKDGSISSITAKGPNSKFNKEAENTVKNIKGKWMPAKWNGENVRSYFNFPISMQFE</sequence>
<name>A0A0C1D3F4_9FLAO</name>
<gene>
    <name evidence="2" type="ORF">OA86_11530</name>
</gene>
<dbReference type="OrthoDB" id="1095452at2"/>
<accession>A0A0C1D3F4</accession>
<dbReference type="STRING" id="266749.SAMN05421876_11038"/>
<dbReference type="Proteomes" id="UP000031473">
    <property type="component" value="Unassembled WGS sequence"/>
</dbReference>
<organism evidence="2 3">
    <name type="scientific">Kaistella jeonii</name>
    <dbReference type="NCBI Taxonomy" id="266749"/>
    <lineage>
        <taxon>Bacteria</taxon>
        <taxon>Pseudomonadati</taxon>
        <taxon>Bacteroidota</taxon>
        <taxon>Flavobacteriia</taxon>
        <taxon>Flavobacteriales</taxon>
        <taxon>Weeksellaceae</taxon>
        <taxon>Chryseobacterium group</taxon>
        <taxon>Kaistella</taxon>
    </lineage>
</organism>
<keyword evidence="1" id="KW-1133">Transmembrane helix</keyword>
<keyword evidence="1" id="KW-0472">Membrane</keyword>
<dbReference type="AlphaFoldDB" id="A0A0C1D3F4"/>
<evidence type="ECO:0000256" key="1">
    <source>
        <dbReference type="SAM" id="Phobius"/>
    </source>
</evidence>
<feature type="transmembrane region" description="Helical" evidence="1">
    <location>
        <begin position="41"/>
        <end position="59"/>
    </location>
</feature>